<evidence type="ECO:0000256" key="2">
    <source>
        <dbReference type="ARBA" id="ARBA00023015"/>
    </source>
</evidence>
<feature type="domain" description="HTH lysR-type" evidence="5">
    <location>
        <begin position="16"/>
        <end position="73"/>
    </location>
</feature>
<keyword evidence="3" id="KW-0238">DNA-binding</keyword>
<keyword evidence="2" id="KW-0805">Transcription regulation</keyword>
<evidence type="ECO:0000259" key="5">
    <source>
        <dbReference type="PROSITE" id="PS50931"/>
    </source>
</evidence>
<dbReference type="InterPro" id="IPR036390">
    <property type="entry name" value="WH_DNA-bd_sf"/>
</dbReference>
<dbReference type="Proteomes" id="UP001187221">
    <property type="component" value="Unassembled WGS sequence"/>
</dbReference>
<dbReference type="Gene3D" id="1.10.10.10">
    <property type="entry name" value="Winged helix-like DNA-binding domain superfamily/Winged helix DNA-binding domain"/>
    <property type="match status" value="2"/>
</dbReference>
<dbReference type="SUPFAM" id="SSF46785">
    <property type="entry name" value="Winged helix' DNA-binding domain"/>
    <property type="match status" value="2"/>
</dbReference>
<evidence type="ECO:0000313" key="6">
    <source>
        <dbReference type="EMBL" id="GMM62005.1"/>
    </source>
</evidence>
<gene>
    <name evidence="6" type="ORF">NUTIK01_27820</name>
</gene>
<comment type="caution">
    <text evidence="6">The sequence shown here is derived from an EMBL/GenBank/DDBJ whole genome shotgun (WGS) entry which is preliminary data.</text>
</comment>
<dbReference type="PRINTS" id="PR00039">
    <property type="entry name" value="HTHLYSR"/>
</dbReference>
<dbReference type="PANTHER" id="PTHR30126">
    <property type="entry name" value="HTH-TYPE TRANSCRIPTIONAL REGULATOR"/>
    <property type="match status" value="1"/>
</dbReference>
<reference evidence="6 7" key="1">
    <citation type="submission" date="2023-06" db="EMBL/GenBank/DDBJ databases">
        <title>Draft genome sequence of Novosphingobium sp. strain IK01.</title>
        <authorList>
            <person name="Hatamoto M."/>
            <person name="Ikarashi T."/>
            <person name="Yamaguchi T."/>
        </authorList>
    </citation>
    <scope>NUCLEOTIDE SEQUENCE [LARGE SCALE GENOMIC DNA]</scope>
    <source>
        <strain evidence="6 7">IK01</strain>
    </source>
</reference>
<sequence length="396" mass="41937">MLSLWVMFHSRAEPALNIRHLAALAATVRHGSVTRAARAINLTQPALTQAIARLETDLGCALFERGASGMTATAPALLLAPRAEAAIAHIGSPRVTGTQVRAFLALARAGSYAGAAEATGLSAASLHRAVADLGVALGQRLVERRGRTVLLSPAGARRARAFGLAMAELRSGLDEVAAYQGKVAGRVVIGAMPLSRARWLPETILRFARLHPGVDVAVVEGSHAELVGPLRDGEIDLMLGALREGGAFEDLVQEAVFEDRPALIMRAGHPLAGHDRPLDAETLRAFPWILPGGDTPLRLYWEAMMRAVTGEAPPHVGIECGSVLTVRQLLVGSDALTLLSPAQLAVELESGVLAMRPTPVPVRRTIGLTHRALWRPTAPQADFLALLRTVSGQDFA</sequence>
<dbReference type="Gene3D" id="3.40.190.10">
    <property type="entry name" value="Periplasmic binding protein-like II"/>
    <property type="match status" value="2"/>
</dbReference>
<dbReference type="Pfam" id="PF03466">
    <property type="entry name" value="LysR_substrate"/>
    <property type="match status" value="1"/>
</dbReference>
<dbReference type="PROSITE" id="PS50931">
    <property type="entry name" value="HTH_LYSR"/>
    <property type="match status" value="2"/>
</dbReference>
<dbReference type="EMBL" id="BTFW01000001">
    <property type="protein sequence ID" value="GMM62005.1"/>
    <property type="molecule type" value="Genomic_DNA"/>
</dbReference>
<comment type="similarity">
    <text evidence="1">Belongs to the LysR transcriptional regulatory family.</text>
</comment>
<protein>
    <submittedName>
        <fullName evidence="6">LysR family transcriptional regulator</fullName>
    </submittedName>
</protein>
<dbReference type="SUPFAM" id="SSF53850">
    <property type="entry name" value="Periplasmic binding protein-like II"/>
    <property type="match status" value="1"/>
</dbReference>
<dbReference type="InterPro" id="IPR005119">
    <property type="entry name" value="LysR_subst-bd"/>
</dbReference>
<dbReference type="PANTHER" id="PTHR30126:SF98">
    <property type="entry name" value="HTH-TYPE TRANSCRIPTIONAL ACTIVATOR BAUR"/>
    <property type="match status" value="1"/>
</dbReference>
<evidence type="ECO:0000256" key="4">
    <source>
        <dbReference type="ARBA" id="ARBA00023163"/>
    </source>
</evidence>
<dbReference type="InterPro" id="IPR000847">
    <property type="entry name" value="LysR_HTH_N"/>
</dbReference>
<name>A0ABQ6P9S2_9SPHN</name>
<accession>A0ABQ6P9S2</accession>
<dbReference type="Pfam" id="PF00126">
    <property type="entry name" value="HTH_1"/>
    <property type="match status" value="2"/>
</dbReference>
<evidence type="ECO:0000313" key="7">
    <source>
        <dbReference type="Proteomes" id="UP001187221"/>
    </source>
</evidence>
<proteinExistence type="inferred from homology"/>
<keyword evidence="4" id="KW-0804">Transcription</keyword>
<feature type="domain" description="HTH lysR-type" evidence="5">
    <location>
        <begin position="99"/>
        <end position="152"/>
    </location>
</feature>
<dbReference type="InterPro" id="IPR036388">
    <property type="entry name" value="WH-like_DNA-bd_sf"/>
</dbReference>
<evidence type="ECO:0000256" key="3">
    <source>
        <dbReference type="ARBA" id="ARBA00023125"/>
    </source>
</evidence>
<organism evidence="6 7">
    <name type="scientific">Novosphingobium pituita</name>
    <dbReference type="NCBI Taxonomy" id="3056842"/>
    <lineage>
        <taxon>Bacteria</taxon>
        <taxon>Pseudomonadati</taxon>
        <taxon>Pseudomonadota</taxon>
        <taxon>Alphaproteobacteria</taxon>
        <taxon>Sphingomonadales</taxon>
        <taxon>Sphingomonadaceae</taxon>
        <taxon>Novosphingobium</taxon>
    </lineage>
</organism>
<keyword evidence="7" id="KW-1185">Reference proteome</keyword>
<evidence type="ECO:0000256" key="1">
    <source>
        <dbReference type="ARBA" id="ARBA00009437"/>
    </source>
</evidence>